<feature type="region of interest" description="Disordered" evidence="1">
    <location>
        <begin position="246"/>
        <end position="280"/>
    </location>
</feature>
<protein>
    <recommendedName>
        <fullName evidence="4">Calcium-binding protein</fullName>
    </recommendedName>
</protein>
<comment type="caution">
    <text evidence="2">The sequence shown here is derived from an EMBL/GenBank/DDBJ whole genome shotgun (WGS) entry which is preliminary data.</text>
</comment>
<dbReference type="KEGG" id="pvr:PverR02_04060"/>
<dbReference type="OrthoDB" id="7020460at2"/>
<dbReference type="SUPFAM" id="SSF51120">
    <property type="entry name" value="beta-Roll"/>
    <property type="match status" value="1"/>
</dbReference>
<reference evidence="2 3" key="1">
    <citation type="journal article" date="2020" name="Front. Microbiol.">
        <title>Genetic Organization of the aprX-lipA2 Operon Affects the Proteolytic Potential of Pseudomonas Species in Milk.</title>
        <authorList>
            <person name="Maier C."/>
            <person name="Huptas C."/>
            <person name="von Neubeck M."/>
            <person name="Scherer S."/>
            <person name="Wenning M."/>
            <person name="Lucking G."/>
        </authorList>
    </citation>
    <scope>NUCLEOTIDE SEQUENCE [LARGE SCALE GENOMIC DNA]</scope>
    <source>
        <strain evidence="2 3">WS 4671</strain>
    </source>
</reference>
<proteinExistence type="predicted"/>
<evidence type="ECO:0000313" key="3">
    <source>
        <dbReference type="Proteomes" id="UP000552560"/>
    </source>
</evidence>
<evidence type="ECO:0000313" key="2">
    <source>
        <dbReference type="EMBL" id="NMY00666.1"/>
    </source>
</evidence>
<gene>
    <name evidence="2" type="ORF">HBO43_29250</name>
</gene>
<dbReference type="GeneID" id="47554310"/>
<sequence length="280" mass="29366">MNISPTSAPYVPYSLPSLLVSRLHPGRDQSTPDVYSKTYEDGNLTISADYDLQEANTPGIPKRVTINTGNENDRIHIRLGSDNKVTADINGESYPLNLENEKALKTLLIKTNGGNDRVTVDEDVKNTVAIYTGDGDDHVKSGGGLTFAYLGNGDDEASLGSGGGMLEGQGGNDFLTGGLSRYNSLDGGAGNNIMRSGTGGGPDQATHIAGRGDRDTMTSLSGRFSITSSGGASFITTEGKGDIRIGGGKNTINTTSEATLSEKRDSDVITQTDVPAREEI</sequence>
<dbReference type="EMBL" id="JAAQWE010000044">
    <property type="protein sequence ID" value="NMY00666.1"/>
    <property type="molecule type" value="Genomic_DNA"/>
</dbReference>
<dbReference type="RefSeq" id="WP_079442828.1">
    <property type="nucleotide sequence ID" value="NZ_CBDFBJ010000014.1"/>
</dbReference>
<feature type="compositionally biased region" description="Polar residues" evidence="1">
    <location>
        <begin position="250"/>
        <end position="259"/>
    </location>
</feature>
<evidence type="ECO:0000256" key="1">
    <source>
        <dbReference type="SAM" id="MobiDB-lite"/>
    </source>
</evidence>
<dbReference type="Gene3D" id="2.160.20.160">
    <property type="match status" value="1"/>
</dbReference>
<dbReference type="Proteomes" id="UP000552560">
    <property type="component" value="Unassembled WGS sequence"/>
</dbReference>
<dbReference type="AlphaFoldDB" id="A0A7Y0ZZ78"/>
<organism evidence="2 3">
    <name type="scientific">Pseudomonas veronii</name>
    <dbReference type="NCBI Taxonomy" id="76761"/>
    <lineage>
        <taxon>Bacteria</taxon>
        <taxon>Pseudomonadati</taxon>
        <taxon>Pseudomonadota</taxon>
        <taxon>Gammaproteobacteria</taxon>
        <taxon>Pseudomonadales</taxon>
        <taxon>Pseudomonadaceae</taxon>
        <taxon>Pseudomonas</taxon>
    </lineage>
</organism>
<accession>A0A7Y0ZZ78</accession>
<evidence type="ECO:0008006" key="4">
    <source>
        <dbReference type="Google" id="ProtNLM"/>
    </source>
</evidence>
<name>A0A7Y0ZZ78_PSEVE</name>
<dbReference type="InterPro" id="IPR011049">
    <property type="entry name" value="Serralysin-like_metalloprot_C"/>
</dbReference>